<evidence type="ECO:0000259" key="3">
    <source>
        <dbReference type="PROSITE" id="PS51782"/>
    </source>
</evidence>
<evidence type="ECO:0000256" key="2">
    <source>
        <dbReference type="ARBA" id="ARBA00023026"/>
    </source>
</evidence>
<dbReference type="EMBL" id="JBFXLT010000130">
    <property type="protein sequence ID" value="KAL2807812.1"/>
    <property type="molecule type" value="Genomic_DNA"/>
</dbReference>
<keyword evidence="1" id="KW-0147">Chitin-binding</keyword>
<keyword evidence="2" id="KW-0843">Virulence</keyword>
<dbReference type="Gene3D" id="3.10.350.10">
    <property type="entry name" value="LysM domain"/>
    <property type="match status" value="2"/>
</dbReference>
<reference evidence="4 5" key="1">
    <citation type="submission" date="2024-07" db="EMBL/GenBank/DDBJ databases">
        <title>Section-level genome sequencing and comparative genomics of Aspergillus sections Usti and Cavernicolus.</title>
        <authorList>
            <consortium name="Lawrence Berkeley National Laboratory"/>
            <person name="Nybo J.L."/>
            <person name="Vesth T.C."/>
            <person name="Theobald S."/>
            <person name="Frisvad J.C."/>
            <person name="Larsen T.O."/>
            <person name="Kjaerboelling I."/>
            <person name="Rothschild-Mancinelli K."/>
            <person name="Lyhne E.K."/>
            <person name="Kogle M.E."/>
            <person name="Barry K."/>
            <person name="Clum A."/>
            <person name="Na H."/>
            <person name="Ledsgaard L."/>
            <person name="Lin J."/>
            <person name="Lipzen A."/>
            <person name="Kuo A."/>
            <person name="Riley R."/>
            <person name="Mondo S."/>
            <person name="Labutti K."/>
            <person name="Haridas S."/>
            <person name="Pangalinan J."/>
            <person name="Salamov A.A."/>
            <person name="Simmons B.A."/>
            <person name="Magnuson J.K."/>
            <person name="Chen J."/>
            <person name="Drula E."/>
            <person name="Henrissat B."/>
            <person name="Wiebenga A."/>
            <person name="Lubbers R.J."/>
            <person name="Gomes A.C."/>
            <person name="Makela M.R."/>
            <person name="Stajich J."/>
            <person name="Grigoriev I.V."/>
            <person name="Mortensen U.H."/>
            <person name="De Vries R.P."/>
            <person name="Baker S.E."/>
            <person name="Andersen M.R."/>
        </authorList>
    </citation>
    <scope>NUCLEOTIDE SEQUENCE [LARGE SCALE GENOMIC DNA]</scope>
    <source>
        <strain evidence="4 5">CBS 588.65</strain>
    </source>
</reference>
<keyword evidence="5" id="KW-1185">Reference proteome</keyword>
<evidence type="ECO:0000313" key="5">
    <source>
        <dbReference type="Proteomes" id="UP001610334"/>
    </source>
</evidence>
<dbReference type="SUPFAM" id="SSF54106">
    <property type="entry name" value="LysM domain"/>
    <property type="match status" value="1"/>
</dbReference>
<dbReference type="PANTHER" id="PTHR34997">
    <property type="entry name" value="AM15"/>
    <property type="match status" value="1"/>
</dbReference>
<evidence type="ECO:0000256" key="1">
    <source>
        <dbReference type="ARBA" id="ARBA00022669"/>
    </source>
</evidence>
<dbReference type="InterPro" id="IPR052210">
    <property type="entry name" value="LysM1-like"/>
</dbReference>
<proteinExistence type="predicted"/>
<dbReference type="Proteomes" id="UP001610334">
    <property type="component" value="Unassembled WGS sequence"/>
</dbReference>
<dbReference type="PROSITE" id="PS51782">
    <property type="entry name" value="LYSM"/>
    <property type="match status" value="1"/>
</dbReference>
<dbReference type="CDD" id="cd00118">
    <property type="entry name" value="LysM"/>
    <property type="match status" value="1"/>
</dbReference>
<protein>
    <recommendedName>
        <fullName evidence="3">LysM domain-containing protein</fullName>
    </recommendedName>
</protein>
<name>A0ABR4GXB7_9EURO</name>
<accession>A0ABR4GXB7</accession>
<comment type="caution">
    <text evidence="4">The sequence shown here is derived from an EMBL/GenBank/DDBJ whole genome shotgun (WGS) entry which is preliminary data.</text>
</comment>
<sequence length="392" mass="43183">MGTRNKHHNRDAKFPGFQLYKPENLGSITETCKTALSEKILCDGHLATINVARMEQYIKNRTLYNSVCNKECGQSLDSWFDNVSQNYGGQTIGRAKATKVGGHIYTNYSLTCLKNPSSDSYCLEDVVEFPLVNSVQEITKNNMCLYCFSTLLAMRQASSYTAFTLQDQQDLKYIQKQCDLAGPTKLHNSLLVPDTTPDAICASNNIYTTNAGDTCDTIAIKHNLASASIIFSNPTIIANCSALPISKQLCLPFACVSLYILQETDTCWSIEHTHSIDFGTVRKYNLWLNTECTDLHRSREILGRIICLSPQAGEHDATGDAATPAHSYNRYMSGVEYPPENATVATGTTDWCGCWHTALHGQHNLRPQPALVGLPASGAWSLLTPTHHTAAA</sequence>
<dbReference type="PANTHER" id="PTHR34997:SF16">
    <property type="entry name" value="LYSM DOMAIN-CONTAINING PROTEIN"/>
    <property type="match status" value="1"/>
</dbReference>
<organism evidence="4 5">
    <name type="scientific">Aspergillus granulosus</name>
    <dbReference type="NCBI Taxonomy" id="176169"/>
    <lineage>
        <taxon>Eukaryota</taxon>
        <taxon>Fungi</taxon>
        <taxon>Dikarya</taxon>
        <taxon>Ascomycota</taxon>
        <taxon>Pezizomycotina</taxon>
        <taxon>Eurotiomycetes</taxon>
        <taxon>Eurotiomycetidae</taxon>
        <taxon>Eurotiales</taxon>
        <taxon>Aspergillaceae</taxon>
        <taxon>Aspergillus</taxon>
        <taxon>Aspergillus subgen. Nidulantes</taxon>
    </lineage>
</organism>
<dbReference type="InterPro" id="IPR036779">
    <property type="entry name" value="LysM_dom_sf"/>
</dbReference>
<dbReference type="InterPro" id="IPR018392">
    <property type="entry name" value="LysM"/>
</dbReference>
<feature type="domain" description="LysM" evidence="3">
    <location>
        <begin position="205"/>
        <end position="251"/>
    </location>
</feature>
<evidence type="ECO:0000313" key="4">
    <source>
        <dbReference type="EMBL" id="KAL2807812.1"/>
    </source>
</evidence>
<gene>
    <name evidence="4" type="ORF">BJX63DRAFT_436737</name>
</gene>